<dbReference type="GeneID" id="19203173"/>
<organism evidence="2 3">
    <name type="scientific">Coniophora puteana (strain RWD-64-598)</name>
    <name type="common">Brown rot fungus</name>
    <dbReference type="NCBI Taxonomy" id="741705"/>
    <lineage>
        <taxon>Eukaryota</taxon>
        <taxon>Fungi</taxon>
        <taxon>Dikarya</taxon>
        <taxon>Basidiomycota</taxon>
        <taxon>Agaricomycotina</taxon>
        <taxon>Agaricomycetes</taxon>
        <taxon>Agaricomycetidae</taxon>
        <taxon>Boletales</taxon>
        <taxon>Coniophorineae</taxon>
        <taxon>Coniophoraceae</taxon>
        <taxon>Coniophora</taxon>
    </lineage>
</organism>
<sequence length="92" mass="10132">MVTQWMGFHVHVPADEDEDGDNGGMTMQGADGVPGVHSPCDELRMQEMACMLQLLIHGCLAMSLFPVYNNHKVTLQSYKFHGWGMGKPLSAP</sequence>
<accession>A0A5M3MQ15</accession>
<keyword evidence="3" id="KW-1185">Reference proteome</keyword>
<dbReference type="Proteomes" id="UP000053558">
    <property type="component" value="Unassembled WGS sequence"/>
</dbReference>
<name>A0A5M3MQ15_CONPW</name>
<dbReference type="AlphaFoldDB" id="A0A5M3MQ15"/>
<dbReference type="RefSeq" id="XP_007768654.1">
    <property type="nucleotide sequence ID" value="XM_007770464.1"/>
</dbReference>
<evidence type="ECO:0000313" key="2">
    <source>
        <dbReference type="EMBL" id="EIW81269.1"/>
    </source>
</evidence>
<protein>
    <submittedName>
        <fullName evidence="2">Uncharacterized protein</fullName>
    </submittedName>
</protein>
<feature type="region of interest" description="Disordered" evidence="1">
    <location>
        <begin position="13"/>
        <end position="33"/>
    </location>
</feature>
<reference evidence="3" key="1">
    <citation type="journal article" date="2012" name="Science">
        <title>The Paleozoic origin of enzymatic lignin decomposition reconstructed from 31 fungal genomes.</title>
        <authorList>
            <person name="Floudas D."/>
            <person name="Binder M."/>
            <person name="Riley R."/>
            <person name="Barry K."/>
            <person name="Blanchette R.A."/>
            <person name="Henrissat B."/>
            <person name="Martinez A.T."/>
            <person name="Otillar R."/>
            <person name="Spatafora J.W."/>
            <person name="Yadav J.S."/>
            <person name="Aerts A."/>
            <person name="Benoit I."/>
            <person name="Boyd A."/>
            <person name="Carlson A."/>
            <person name="Copeland A."/>
            <person name="Coutinho P.M."/>
            <person name="de Vries R.P."/>
            <person name="Ferreira P."/>
            <person name="Findley K."/>
            <person name="Foster B."/>
            <person name="Gaskell J."/>
            <person name="Glotzer D."/>
            <person name="Gorecki P."/>
            <person name="Heitman J."/>
            <person name="Hesse C."/>
            <person name="Hori C."/>
            <person name="Igarashi K."/>
            <person name="Jurgens J.A."/>
            <person name="Kallen N."/>
            <person name="Kersten P."/>
            <person name="Kohler A."/>
            <person name="Kuees U."/>
            <person name="Kumar T.K.A."/>
            <person name="Kuo A."/>
            <person name="LaButti K."/>
            <person name="Larrondo L.F."/>
            <person name="Lindquist E."/>
            <person name="Ling A."/>
            <person name="Lombard V."/>
            <person name="Lucas S."/>
            <person name="Lundell T."/>
            <person name="Martin R."/>
            <person name="McLaughlin D.J."/>
            <person name="Morgenstern I."/>
            <person name="Morin E."/>
            <person name="Murat C."/>
            <person name="Nagy L.G."/>
            <person name="Nolan M."/>
            <person name="Ohm R.A."/>
            <person name="Patyshakuliyeva A."/>
            <person name="Rokas A."/>
            <person name="Ruiz-Duenas F.J."/>
            <person name="Sabat G."/>
            <person name="Salamov A."/>
            <person name="Samejima M."/>
            <person name="Schmutz J."/>
            <person name="Slot J.C."/>
            <person name="St John F."/>
            <person name="Stenlid J."/>
            <person name="Sun H."/>
            <person name="Sun S."/>
            <person name="Syed K."/>
            <person name="Tsang A."/>
            <person name="Wiebenga A."/>
            <person name="Young D."/>
            <person name="Pisabarro A."/>
            <person name="Eastwood D.C."/>
            <person name="Martin F."/>
            <person name="Cullen D."/>
            <person name="Grigoriev I.V."/>
            <person name="Hibbett D.S."/>
        </authorList>
    </citation>
    <scope>NUCLEOTIDE SEQUENCE [LARGE SCALE GENOMIC DNA]</scope>
    <source>
        <strain evidence="3">RWD-64-598 SS2</strain>
    </source>
</reference>
<comment type="caution">
    <text evidence="2">The sequence shown here is derived from an EMBL/GenBank/DDBJ whole genome shotgun (WGS) entry which is preliminary data.</text>
</comment>
<dbReference type="EMBL" id="JH711578">
    <property type="protein sequence ID" value="EIW81269.1"/>
    <property type="molecule type" value="Genomic_DNA"/>
</dbReference>
<gene>
    <name evidence="2" type="ORF">CONPUDRAFT_153819</name>
</gene>
<evidence type="ECO:0000313" key="3">
    <source>
        <dbReference type="Proteomes" id="UP000053558"/>
    </source>
</evidence>
<evidence type="ECO:0000256" key="1">
    <source>
        <dbReference type="SAM" id="MobiDB-lite"/>
    </source>
</evidence>
<proteinExistence type="predicted"/>
<dbReference type="KEGG" id="cput:CONPUDRAFT_153819"/>